<dbReference type="PANTHER" id="PTHR43692">
    <property type="entry name" value="UDP-N-ACETYLMURAMOYLALANINE--D-GLUTAMATE LIGASE"/>
    <property type="match status" value="1"/>
</dbReference>
<dbReference type="GO" id="GO:0009252">
    <property type="term" value="P:peptidoglycan biosynthetic process"/>
    <property type="evidence" value="ECO:0007669"/>
    <property type="project" value="UniProtKB-UniRule"/>
</dbReference>
<dbReference type="Gene3D" id="3.40.1190.10">
    <property type="entry name" value="Mur-like, catalytic domain"/>
    <property type="match status" value="1"/>
</dbReference>
<dbReference type="GO" id="GO:0005737">
    <property type="term" value="C:cytoplasm"/>
    <property type="evidence" value="ECO:0007669"/>
    <property type="project" value="UniProtKB-SubCell"/>
</dbReference>
<comment type="subcellular location">
    <subcellularLocation>
        <location evidence="1 7 8">Cytoplasm</location>
    </subcellularLocation>
</comment>
<evidence type="ECO:0000256" key="1">
    <source>
        <dbReference type="ARBA" id="ARBA00004496"/>
    </source>
</evidence>
<dbReference type="InterPro" id="IPR005762">
    <property type="entry name" value="MurD"/>
</dbReference>
<comment type="function">
    <text evidence="7 8">Cell wall formation. Catalyzes the addition of glutamate to the nucleotide precursor UDP-N-acetylmuramoyl-L-alanine (UMA).</text>
</comment>
<evidence type="ECO:0000256" key="4">
    <source>
        <dbReference type="ARBA" id="ARBA00022598"/>
    </source>
</evidence>
<keyword evidence="7 8" id="KW-0131">Cell cycle</keyword>
<evidence type="ECO:0000256" key="5">
    <source>
        <dbReference type="ARBA" id="ARBA00022741"/>
    </source>
</evidence>
<feature type="binding site" evidence="7">
    <location>
        <begin position="124"/>
        <end position="130"/>
    </location>
    <ligand>
        <name>ATP</name>
        <dbReference type="ChEBI" id="CHEBI:30616"/>
    </ligand>
</feature>
<keyword evidence="4 7" id="KW-0436">Ligase</keyword>
<evidence type="ECO:0000313" key="12">
    <source>
        <dbReference type="Proteomes" id="UP000031599"/>
    </source>
</evidence>
<evidence type="ECO:0000256" key="3">
    <source>
        <dbReference type="ARBA" id="ARBA00022490"/>
    </source>
</evidence>
<dbReference type="UniPathway" id="UPA00219"/>
<dbReference type="NCBIfam" id="TIGR01087">
    <property type="entry name" value="murD"/>
    <property type="match status" value="1"/>
</dbReference>
<evidence type="ECO:0000256" key="7">
    <source>
        <dbReference type="HAMAP-Rule" id="MF_00639"/>
    </source>
</evidence>
<dbReference type="EC" id="6.3.2.9" evidence="7 8"/>
<dbReference type="InterPro" id="IPR004101">
    <property type="entry name" value="Mur_ligase_C"/>
</dbReference>
<evidence type="ECO:0000259" key="9">
    <source>
        <dbReference type="Pfam" id="PF02875"/>
    </source>
</evidence>
<dbReference type="SUPFAM" id="SSF53244">
    <property type="entry name" value="MurD-like peptide ligases, peptide-binding domain"/>
    <property type="match status" value="1"/>
</dbReference>
<dbReference type="GO" id="GO:0008360">
    <property type="term" value="P:regulation of cell shape"/>
    <property type="evidence" value="ECO:0007669"/>
    <property type="project" value="UniProtKB-KW"/>
</dbReference>
<sequence length="464" mass="49392">MEQEVKFRRALVIGCGQSGVAAAELLHARGCEVRLFDRRATLEGLPDRLSSCVRYLGVELAPDEAFDGLDLLVLSPGVPPGPWRERHLKLVPEAEVHGELSLALAIIASEWEGGNELPTLLITGTNGKSTVTALTGAMLAAAGLDPFVGGNLGIPLCELLLAVAEGRRGRPGALVLECSSYQLETLRVSPEAPLTAVAMVLNVSADHLDRYASINDYAQTKARIFDGLGPQSLALLSAKDPFTPALRERVPPIVECRVVDGPEPPRLAEHDGALELRVGEFYRRELVPLAGRHNAVNALFALAAARHLGITREACEQALSEFRALPHRMNPIGERGGVTYIDDSKATNVASVLAGLDGFERPFVLICGGRAKQGDEIGALREVLARQGSGVVAIGESAQTFLAMADGVVPTAHARDMHEAVRIARDMAKPGDAVLLSPACASWDMFLSFVHRGEVFAQAVAALA</sequence>
<dbReference type="Pfam" id="PF21799">
    <property type="entry name" value="MurD-like_N"/>
    <property type="match status" value="1"/>
</dbReference>
<gene>
    <name evidence="7" type="primary">murD</name>
    <name evidence="11" type="ORF">DB30_03453</name>
</gene>
<dbReference type="Gene3D" id="3.90.190.20">
    <property type="entry name" value="Mur ligase, C-terminal domain"/>
    <property type="match status" value="1"/>
</dbReference>
<keyword evidence="7 8" id="KW-0961">Cell wall biogenesis/degradation</keyword>
<feature type="domain" description="Mur ligase central" evidence="10">
    <location>
        <begin position="122"/>
        <end position="305"/>
    </location>
</feature>
<feature type="domain" description="Mur ligase C-terminal" evidence="9">
    <location>
        <begin position="327"/>
        <end position="440"/>
    </location>
</feature>
<dbReference type="GO" id="GO:0051301">
    <property type="term" value="P:cell division"/>
    <property type="evidence" value="ECO:0007669"/>
    <property type="project" value="UniProtKB-KW"/>
</dbReference>
<comment type="pathway">
    <text evidence="2 7 8">Cell wall biogenesis; peptidoglycan biosynthesis.</text>
</comment>
<keyword evidence="6 7" id="KW-0067">ATP-binding</keyword>
<dbReference type="Pfam" id="PF02875">
    <property type="entry name" value="Mur_ligase_C"/>
    <property type="match status" value="1"/>
</dbReference>
<dbReference type="EMBL" id="JMCC02000027">
    <property type="protein sequence ID" value="KIG17270.1"/>
    <property type="molecule type" value="Genomic_DNA"/>
</dbReference>
<comment type="catalytic activity">
    <reaction evidence="7 8">
        <text>UDP-N-acetyl-alpha-D-muramoyl-L-alanine + D-glutamate + ATP = UDP-N-acetyl-alpha-D-muramoyl-L-alanyl-D-glutamate + ADP + phosphate + H(+)</text>
        <dbReference type="Rhea" id="RHEA:16429"/>
        <dbReference type="ChEBI" id="CHEBI:15378"/>
        <dbReference type="ChEBI" id="CHEBI:29986"/>
        <dbReference type="ChEBI" id="CHEBI:30616"/>
        <dbReference type="ChEBI" id="CHEBI:43474"/>
        <dbReference type="ChEBI" id="CHEBI:83898"/>
        <dbReference type="ChEBI" id="CHEBI:83900"/>
        <dbReference type="ChEBI" id="CHEBI:456216"/>
        <dbReference type="EC" id="6.3.2.9"/>
    </reaction>
</comment>
<dbReference type="AlphaFoldDB" id="A0A0C2D6L0"/>
<dbReference type="GO" id="GO:0071555">
    <property type="term" value="P:cell wall organization"/>
    <property type="evidence" value="ECO:0007669"/>
    <property type="project" value="UniProtKB-KW"/>
</dbReference>
<comment type="caution">
    <text evidence="11">The sequence shown here is derived from an EMBL/GenBank/DDBJ whole genome shotgun (WGS) entry which is preliminary data.</text>
</comment>
<evidence type="ECO:0000313" key="11">
    <source>
        <dbReference type="EMBL" id="KIG17270.1"/>
    </source>
</evidence>
<keyword evidence="7 8" id="KW-0573">Peptidoglycan synthesis</keyword>
<keyword evidence="7 8" id="KW-0133">Cell shape</keyword>
<proteinExistence type="inferred from homology"/>
<dbReference type="InterPro" id="IPR036565">
    <property type="entry name" value="Mur-like_cat_sf"/>
</dbReference>
<dbReference type="GO" id="GO:0008764">
    <property type="term" value="F:UDP-N-acetylmuramoylalanine-D-glutamate ligase activity"/>
    <property type="evidence" value="ECO:0007669"/>
    <property type="project" value="UniProtKB-UniRule"/>
</dbReference>
<dbReference type="Proteomes" id="UP000031599">
    <property type="component" value="Unassembled WGS sequence"/>
</dbReference>
<dbReference type="RefSeq" id="WP_165703717.1">
    <property type="nucleotide sequence ID" value="NZ_JMCC02000027.1"/>
</dbReference>
<reference evidence="11 12" key="1">
    <citation type="submission" date="2014-12" db="EMBL/GenBank/DDBJ databases">
        <title>Genome assembly of Enhygromyxa salina DSM 15201.</title>
        <authorList>
            <person name="Sharma G."/>
            <person name="Subramanian S."/>
        </authorList>
    </citation>
    <scope>NUCLEOTIDE SEQUENCE [LARGE SCALE GENOMIC DNA]</scope>
    <source>
        <strain evidence="11 12">DSM 15201</strain>
    </source>
</reference>
<comment type="similarity">
    <text evidence="7">Belongs to the MurCDEF family.</text>
</comment>
<evidence type="ECO:0000256" key="6">
    <source>
        <dbReference type="ARBA" id="ARBA00022840"/>
    </source>
</evidence>
<keyword evidence="3 7" id="KW-0963">Cytoplasm</keyword>
<dbReference type="InterPro" id="IPR013221">
    <property type="entry name" value="Mur_ligase_cen"/>
</dbReference>
<organism evidence="11 12">
    <name type="scientific">Enhygromyxa salina</name>
    <dbReference type="NCBI Taxonomy" id="215803"/>
    <lineage>
        <taxon>Bacteria</taxon>
        <taxon>Pseudomonadati</taxon>
        <taxon>Myxococcota</taxon>
        <taxon>Polyangia</taxon>
        <taxon>Nannocystales</taxon>
        <taxon>Nannocystaceae</taxon>
        <taxon>Enhygromyxa</taxon>
    </lineage>
</organism>
<dbReference type="Gene3D" id="3.40.50.720">
    <property type="entry name" value="NAD(P)-binding Rossmann-like Domain"/>
    <property type="match status" value="1"/>
</dbReference>
<keyword evidence="5 7" id="KW-0547">Nucleotide-binding</keyword>
<name>A0A0C2D6L0_9BACT</name>
<protein>
    <recommendedName>
        <fullName evidence="7 8">UDP-N-acetylmuramoylalanine--D-glutamate ligase</fullName>
        <ecNumber evidence="7 8">6.3.2.9</ecNumber>
    </recommendedName>
    <alternativeName>
        <fullName evidence="7">D-glutamic acid-adding enzyme</fullName>
    </alternativeName>
    <alternativeName>
        <fullName evidence="7">UDP-N-acetylmuramoyl-L-alanyl-D-glutamate synthetase</fullName>
    </alternativeName>
</protein>
<accession>A0A0C2D6L0</accession>
<dbReference type="SUPFAM" id="SSF51984">
    <property type="entry name" value="MurCD N-terminal domain"/>
    <property type="match status" value="1"/>
</dbReference>
<dbReference type="GO" id="GO:0005524">
    <property type="term" value="F:ATP binding"/>
    <property type="evidence" value="ECO:0007669"/>
    <property type="project" value="UniProtKB-UniRule"/>
</dbReference>
<dbReference type="Pfam" id="PF08245">
    <property type="entry name" value="Mur_ligase_M"/>
    <property type="match status" value="1"/>
</dbReference>
<dbReference type="PANTHER" id="PTHR43692:SF1">
    <property type="entry name" value="UDP-N-ACETYLMURAMOYLALANINE--D-GLUTAMATE LIGASE"/>
    <property type="match status" value="1"/>
</dbReference>
<evidence type="ECO:0000256" key="8">
    <source>
        <dbReference type="RuleBase" id="RU003664"/>
    </source>
</evidence>
<dbReference type="InterPro" id="IPR036615">
    <property type="entry name" value="Mur_ligase_C_dom_sf"/>
</dbReference>
<dbReference type="SUPFAM" id="SSF53623">
    <property type="entry name" value="MurD-like peptide ligases, catalytic domain"/>
    <property type="match status" value="1"/>
</dbReference>
<evidence type="ECO:0000256" key="2">
    <source>
        <dbReference type="ARBA" id="ARBA00004752"/>
    </source>
</evidence>
<keyword evidence="7 8" id="KW-0132">Cell division</keyword>
<dbReference type="HAMAP" id="MF_00639">
    <property type="entry name" value="MurD"/>
    <property type="match status" value="1"/>
</dbReference>
<evidence type="ECO:0000259" key="10">
    <source>
        <dbReference type="Pfam" id="PF08245"/>
    </source>
</evidence>